<keyword evidence="4" id="KW-1185">Reference proteome</keyword>
<dbReference type="EMBL" id="FXAG01000007">
    <property type="protein sequence ID" value="SMF15604.1"/>
    <property type="molecule type" value="Genomic_DNA"/>
</dbReference>
<proteinExistence type="predicted"/>
<dbReference type="PROSITE" id="PS50968">
    <property type="entry name" value="BIOTINYL_LIPOYL"/>
    <property type="match status" value="1"/>
</dbReference>
<name>A0A1Y6BSB7_9NEIS</name>
<keyword evidence="1" id="KW-0092">Biotin</keyword>
<dbReference type="PANTHER" id="PTHR43778">
    <property type="entry name" value="PYRUVATE CARBOXYLASE"/>
    <property type="match status" value="1"/>
</dbReference>
<dbReference type="Gene3D" id="1.10.10.60">
    <property type="entry name" value="Homeodomain-like"/>
    <property type="match status" value="1"/>
</dbReference>
<dbReference type="InterPro" id="IPR011053">
    <property type="entry name" value="Single_hybrid_motif"/>
</dbReference>
<dbReference type="Pfam" id="PF00364">
    <property type="entry name" value="Biotin_lipoyl"/>
    <property type="match status" value="1"/>
</dbReference>
<dbReference type="InterPro" id="IPR003379">
    <property type="entry name" value="Carboxylase_cons_dom"/>
</dbReference>
<dbReference type="AlphaFoldDB" id="A0A1Y6BSB7"/>
<dbReference type="Gene3D" id="2.40.50.100">
    <property type="match status" value="1"/>
</dbReference>
<dbReference type="GO" id="GO:0004736">
    <property type="term" value="F:pyruvate carboxylase activity"/>
    <property type="evidence" value="ECO:0007669"/>
    <property type="project" value="TreeGrafter"/>
</dbReference>
<dbReference type="Pfam" id="PF02436">
    <property type="entry name" value="PYC_OADA"/>
    <property type="match status" value="1"/>
</dbReference>
<dbReference type="PANTHER" id="PTHR43778:SF2">
    <property type="entry name" value="PYRUVATE CARBOXYLASE, MITOCHONDRIAL"/>
    <property type="match status" value="1"/>
</dbReference>
<dbReference type="InterPro" id="IPR055268">
    <property type="entry name" value="PCB-like"/>
</dbReference>
<dbReference type="InterPro" id="IPR001882">
    <property type="entry name" value="Biotin_BS"/>
</dbReference>
<gene>
    <name evidence="3" type="ORF">SAMN02745746_01591</name>
</gene>
<reference evidence="4" key="1">
    <citation type="submission" date="2017-04" db="EMBL/GenBank/DDBJ databases">
        <authorList>
            <person name="Varghese N."/>
            <person name="Submissions S."/>
        </authorList>
    </citation>
    <scope>NUCLEOTIDE SEQUENCE [LARGE SCALE GENOMIC DNA]</scope>
    <source>
        <strain evidence="4">DSM 22618</strain>
    </source>
</reference>
<organism evidence="3 4">
    <name type="scientific">Pseudogulbenkiania subflava DSM 22618</name>
    <dbReference type="NCBI Taxonomy" id="1123014"/>
    <lineage>
        <taxon>Bacteria</taxon>
        <taxon>Pseudomonadati</taxon>
        <taxon>Pseudomonadota</taxon>
        <taxon>Betaproteobacteria</taxon>
        <taxon>Neisseriales</taxon>
        <taxon>Chromobacteriaceae</taxon>
        <taxon>Pseudogulbenkiania</taxon>
    </lineage>
</organism>
<dbReference type="FunFam" id="2.40.50.100:FF:000003">
    <property type="entry name" value="Acetyl-CoA carboxylase biotin carboxyl carrier protein"/>
    <property type="match status" value="1"/>
</dbReference>
<evidence type="ECO:0000313" key="3">
    <source>
        <dbReference type="EMBL" id="SMF15604.1"/>
    </source>
</evidence>
<dbReference type="SUPFAM" id="SSF89000">
    <property type="entry name" value="post-HMGL domain-like"/>
    <property type="match status" value="1"/>
</dbReference>
<dbReference type="RefSeq" id="WP_143477783.1">
    <property type="nucleotide sequence ID" value="NZ_FXAG01000007.1"/>
</dbReference>
<evidence type="ECO:0000313" key="4">
    <source>
        <dbReference type="Proteomes" id="UP000192920"/>
    </source>
</evidence>
<feature type="non-terminal residue" evidence="3">
    <location>
        <position position="1"/>
    </location>
</feature>
<dbReference type="Gene3D" id="1.10.472.90">
    <property type="entry name" value="Conserved carboxylase domain"/>
    <property type="match status" value="1"/>
</dbReference>
<dbReference type="STRING" id="1123014.SAMN02745746_01591"/>
<dbReference type="GO" id="GO:0005737">
    <property type="term" value="C:cytoplasm"/>
    <property type="evidence" value="ECO:0007669"/>
    <property type="project" value="TreeGrafter"/>
</dbReference>
<dbReference type="SUPFAM" id="SSF51230">
    <property type="entry name" value="Single hybrid motif"/>
    <property type="match status" value="1"/>
</dbReference>
<dbReference type="CDD" id="cd06850">
    <property type="entry name" value="biotinyl_domain"/>
    <property type="match status" value="1"/>
</dbReference>
<dbReference type="GO" id="GO:0006094">
    <property type="term" value="P:gluconeogenesis"/>
    <property type="evidence" value="ECO:0007669"/>
    <property type="project" value="TreeGrafter"/>
</dbReference>
<evidence type="ECO:0000256" key="1">
    <source>
        <dbReference type="ARBA" id="ARBA00023267"/>
    </source>
</evidence>
<accession>A0A1Y6BSB7</accession>
<feature type="domain" description="Lipoyl-binding" evidence="2">
    <location>
        <begin position="247"/>
        <end position="322"/>
    </location>
</feature>
<dbReference type="Proteomes" id="UP000192920">
    <property type="component" value="Unassembled WGS sequence"/>
</dbReference>
<dbReference type="Gene3D" id="3.10.600.10">
    <property type="entry name" value="pyruvate carboxylase f1077a mutant domain"/>
    <property type="match status" value="1"/>
</dbReference>
<sequence>RAGTSAVYRHEMPGGQVTNLREQARSLGIEARWPEVAEAYAQVNLLFGDIVKVTPTSKVVGDMALFMVSNGLTPADVLDPAREIDFPESVVSLFKGELGTPAHGFPAELQRKVLKGQAPLAGRPGETMAPVDLAAEQAKVEQQTGRPLSQPELASYLMYPKVFRDFAEHQARYGDVSAVPSTAFFYGLREGEEVSIELERGKTLVIQLLGRADTGDGHTKLFFELNGQPRLIKVAQDGVQAAHSHPQADPDNPHHVGAPMPGMVSTVAVKPGQAVAKGDTLLTLEAMKMEVAVKAERDGVIREVLAIPGQRLRNTDLLLLLA</sequence>
<dbReference type="PROSITE" id="PS00188">
    <property type="entry name" value="BIOTIN"/>
    <property type="match status" value="1"/>
</dbReference>
<protein>
    <submittedName>
        <fullName evidence="3">Biotin-requiring enzyme</fullName>
    </submittedName>
</protein>
<dbReference type="InterPro" id="IPR000089">
    <property type="entry name" value="Biotin_lipoyl"/>
</dbReference>
<evidence type="ECO:0000259" key="2">
    <source>
        <dbReference type="PROSITE" id="PS50968"/>
    </source>
</evidence>